<accession>A0A7C9QT88</accession>
<dbReference type="Pfam" id="PF07505">
    <property type="entry name" value="DUF5131"/>
    <property type="match status" value="1"/>
</dbReference>
<dbReference type="Proteomes" id="UP000480684">
    <property type="component" value="Unassembled WGS sequence"/>
</dbReference>
<evidence type="ECO:0000313" key="1">
    <source>
        <dbReference type="EMBL" id="NFV80060.1"/>
    </source>
</evidence>
<dbReference type="InterPro" id="IPR011101">
    <property type="entry name" value="DUF5131"/>
</dbReference>
<dbReference type="EMBL" id="JAAIYP010000034">
    <property type="protein sequence ID" value="NFV80060.1"/>
    <property type="molecule type" value="Genomic_DNA"/>
</dbReference>
<evidence type="ECO:0000313" key="2">
    <source>
        <dbReference type="Proteomes" id="UP000480684"/>
    </source>
</evidence>
<keyword evidence="2" id="KW-1185">Reference proteome</keyword>
<proteinExistence type="predicted"/>
<protein>
    <submittedName>
        <fullName evidence="1">DUF5131 family protein</fullName>
    </submittedName>
</protein>
<organism evidence="1 2">
    <name type="scientific">Magnetospirillum aberrantis SpK</name>
    <dbReference type="NCBI Taxonomy" id="908842"/>
    <lineage>
        <taxon>Bacteria</taxon>
        <taxon>Pseudomonadati</taxon>
        <taxon>Pseudomonadota</taxon>
        <taxon>Alphaproteobacteria</taxon>
        <taxon>Rhodospirillales</taxon>
        <taxon>Rhodospirillaceae</taxon>
        <taxon>Magnetospirillum</taxon>
    </lineage>
</organism>
<sequence>MANNSKIEWTRHTWTPVVGCDPISPACAFCYAALMAARLEAMGQEKYAGLATRQGNRGKWTGKVTLWEPELLAPLKVRKPAAWFLTSMGDVGHEAVPFSFLDRLFAVMTLCQQHTFYVLTKRPERLAGYLTDFQAGIRVCRATIPFATTEVLRFGNPAGTDGWWPLPNVLIGCTTEDQTRADERRPATASIAADGWRTFVSYEPALGPVDWAGWEFLSWLISGGESGQHARPSHPDWHRTARDWCAANGVPYLFKQWGEWHDETDRAPHERSRRVADKVINASGEILGGGDGHTGYVELDWRERGGAWMARGGKKAAGRLLDGVEHNGKPEVR</sequence>
<reference evidence="1 2" key="1">
    <citation type="submission" date="2020-02" db="EMBL/GenBank/DDBJ databases">
        <authorList>
            <person name="Dziuba M."/>
            <person name="Kuznetsov B."/>
            <person name="Mardanov A."/>
            <person name="Ravin N."/>
            <person name="Grouzdev D."/>
        </authorList>
    </citation>
    <scope>NUCLEOTIDE SEQUENCE [LARGE SCALE GENOMIC DNA]</scope>
    <source>
        <strain evidence="1 2">SpK</strain>
    </source>
</reference>
<gene>
    <name evidence="1" type="ORF">G4223_08050</name>
</gene>
<dbReference type="RefSeq" id="WP_163677490.1">
    <property type="nucleotide sequence ID" value="NZ_JAAIYP010000034.1"/>
</dbReference>
<dbReference type="AlphaFoldDB" id="A0A7C9QT88"/>
<comment type="caution">
    <text evidence="1">The sequence shown here is derived from an EMBL/GenBank/DDBJ whole genome shotgun (WGS) entry which is preliminary data.</text>
</comment>
<name>A0A7C9QT88_9PROT</name>